<dbReference type="Gene3D" id="3.40.50.720">
    <property type="entry name" value="NAD(P)-binding Rossmann-like Domain"/>
    <property type="match status" value="1"/>
</dbReference>
<dbReference type="InterPro" id="IPR015878">
    <property type="entry name" value="Ado_hCys_hydrolase_NAD-bd"/>
</dbReference>
<dbReference type="Proteomes" id="UP001595823">
    <property type="component" value="Unassembled WGS sequence"/>
</dbReference>
<dbReference type="PANTHER" id="PTHR23420">
    <property type="entry name" value="ADENOSYLHOMOCYSTEINASE"/>
    <property type="match status" value="1"/>
</dbReference>
<reference evidence="4" key="1">
    <citation type="journal article" date="2019" name="Int. J. Syst. Evol. Microbiol.">
        <title>The Global Catalogue of Microorganisms (GCM) 10K type strain sequencing project: providing services to taxonomists for standard genome sequencing and annotation.</title>
        <authorList>
            <consortium name="The Broad Institute Genomics Platform"/>
            <consortium name="The Broad Institute Genome Sequencing Center for Infectious Disease"/>
            <person name="Wu L."/>
            <person name="Ma J."/>
        </authorList>
    </citation>
    <scope>NUCLEOTIDE SEQUENCE [LARGE SCALE GENOMIC DNA]</scope>
    <source>
        <strain evidence="4">IBRC-M 10908</strain>
    </source>
</reference>
<proteinExistence type="inferred from homology"/>
<dbReference type="InterPro" id="IPR029752">
    <property type="entry name" value="D-isomer_DH_CS1"/>
</dbReference>
<name>A0ABV8TVA8_9ACTN</name>
<dbReference type="RefSeq" id="WP_380618093.1">
    <property type="nucleotide sequence ID" value="NZ_JBHSDK010000005.1"/>
</dbReference>
<dbReference type="InterPro" id="IPR036291">
    <property type="entry name" value="NAD(P)-bd_dom_sf"/>
</dbReference>
<gene>
    <name evidence="3" type="ORF">ACFPET_03980</name>
</gene>
<dbReference type="EMBL" id="JBHSDK010000005">
    <property type="protein sequence ID" value="MFC4334353.1"/>
    <property type="molecule type" value="Genomic_DNA"/>
</dbReference>
<sequence>MDDLSSTARLSRYFTRVADAVKPDGKASTVLITHLLPQSPVFIAAMTELAPIAAILPKPKSVDPATLSNVAVAHTVDELDRATLSDPNGALDYLEHRAGGQDIVLADIGGYFAPTLAHLCREFSGRILGVVEDTENGYRRYRDLAETPCPIVSVARSPLKQPEDYLVGQSCAFSAEALMRSVGDIPIGRPVAVIGFGKIGRAAAATLRAKGSVVRVFDTDPVRQARALSIGYTVARTCQEAIAGAGLVLCATGNRSLRFDEFSRLPNGAHVATVTSSDDELDLTGLADYYTVNPIAEHVSRWEIPGHYFHIHNAGNAVNFIHGAVVGAFIHLVQAEILAATAGLIDGHYELGHHEVSDEIRRQIASFWLDYFRENA</sequence>
<dbReference type="SMART" id="SM00996">
    <property type="entry name" value="AdoHcyase"/>
    <property type="match status" value="1"/>
</dbReference>
<comment type="similarity">
    <text evidence="1">Belongs to the adenosylhomocysteinase family.</text>
</comment>
<keyword evidence="4" id="KW-1185">Reference proteome</keyword>
<protein>
    <submittedName>
        <fullName evidence="3">NAD(P)-binding domain-containing protein</fullName>
    </submittedName>
</protein>
<evidence type="ECO:0000313" key="4">
    <source>
        <dbReference type="Proteomes" id="UP001595823"/>
    </source>
</evidence>
<dbReference type="InterPro" id="IPR000043">
    <property type="entry name" value="Adenosylhomocysteinase-like"/>
</dbReference>
<dbReference type="SUPFAM" id="SSF51735">
    <property type="entry name" value="NAD(P)-binding Rossmann-fold domains"/>
    <property type="match status" value="1"/>
</dbReference>
<feature type="domain" description="S-adenosyl-L-homocysteine hydrolase NAD binding" evidence="2">
    <location>
        <begin position="163"/>
        <end position="325"/>
    </location>
</feature>
<evidence type="ECO:0000256" key="1">
    <source>
        <dbReference type="ARBA" id="ARBA00007122"/>
    </source>
</evidence>
<dbReference type="PANTHER" id="PTHR23420:SF0">
    <property type="entry name" value="ADENOSYLHOMOCYSTEINASE"/>
    <property type="match status" value="1"/>
</dbReference>
<evidence type="ECO:0000259" key="2">
    <source>
        <dbReference type="SMART" id="SM00997"/>
    </source>
</evidence>
<evidence type="ECO:0000313" key="3">
    <source>
        <dbReference type="EMBL" id="MFC4334353.1"/>
    </source>
</evidence>
<accession>A0ABV8TVA8</accession>
<dbReference type="PROSITE" id="PS00065">
    <property type="entry name" value="D_2_HYDROXYACID_DH_1"/>
    <property type="match status" value="1"/>
</dbReference>
<dbReference type="SMART" id="SM00997">
    <property type="entry name" value="AdoHcyase_NAD"/>
    <property type="match status" value="1"/>
</dbReference>
<dbReference type="Pfam" id="PF00670">
    <property type="entry name" value="AdoHcyase_NAD"/>
    <property type="match status" value="1"/>
</dbReference>
<organism evidence="3 4">
    <name type="scientific">Salininema proteolyticum</name>
    <dbReference type="NCBI Taxonomy" id="1607685"/>
    <lineage>
        <taxon>Bacteria</taxon>
        <taxon>Bacillati</taxon>
        <taxon>Actinomycetota</taxon>
        <taxon>Actinomycetes</taxon>
        <taxon>Glycomycetales</taxon>
        <taxon>Glycomycetaceae</taxon>
        <taxon>Salininema</taxon>
    </lineage>
</organism>
<comment type="caution">
    <text evidence="3">The sequence shown here is derived from an EMBL/GenBank/DDBJ whole genome shotgun (WGS) entry which is preliminary data.</text>
</comment>